<gene>
    <name evidence="1" type="ORF">HHL24_36545</name>
</gene>
<keyword evidence="2" id="KW-1185">Reference proteome</keyword>
<organism evidence="1 2">
    <name type="scientific">Paraburkholderia polaris</name>
    <dbReference type="NCBI Taxonomy" id="2728848"/>
    <lineage>
        <taxon>Bacteria</taxon>
        <taxon>Pseudomonadati</taxon>
        <taxon>Pseudomonadota</taxon>
        <taxon>Betaproteobacteria</taxon>
        <taxon>Burkholderiales</taxon>
        <taxon>Burkholderiaceae</taxon>
        <taxon>Paraburkholderia</taxon>
    </lineage>
</organism>
<evidence type="ECO:0000313" key="1">
    <source>
        <dbReference type="EMBL" id="NMM03384.1"/>
    </source>
</evidence>
<protein>
    <submittedName>
        <fullName evidence="1">Uncharacterized protein</fullName>
    </submittedName>
</protein>
<dbReference type="EMBL" id="JABBGJ010000052">
    <property type="protein sequence ID" value="NMM03384.1"/>
    <property type="molecule type" value="Genomic_DNA"/>
</dbReference>
<dbReference type="AlphaFoldDB" id="A0A848IU91"/>
<name>A0A848IU91_9BURK</name>
<accession>A0A848IU91</accession>
<dbReference type="RefSeq" id="WP_169490133.1">
    <property type="nucleotide sequence ID" value="NZ_JABBGJ010000052.1"/>
</dbReference>
<comment type="caution">
    <text evidence="1">The sequence shown here is derived from an EMBL/GenBank/DDBJ whole genome shotgun (WGS) entry which is preliminary data.</text>
</comment>
<sequence length="81" mass="8947">MVWILDKGGAVSIPNVMKGNGGTNSRCKRNGRVAIVDVDVDVDARFHARYRFLDGERIRIDNYNVVIGRLREPDGFAVSGA</sequence>
<evidence type="ECO:0000313" key="2">
    <source>
        <dbReference type="Proteomes" id="UP000544134"/>
    </source>
</evidence>
<proteinExistence type="predicted"/>
<reference evidence="1 2" key="1">
    <citation type="submission" date="2020-04" db="EMBL/GenBank/DDBJ databases">
        <title>Paraburkholderia sp. RP-4-7 isolated from soil.</title>
        <authorList>
            <person name="Dahal R.H."/>
        </authorList>
    </citation>
    <scope>NUCLEOTIDE SEQUENCE [LARGE SCALE GENOMIC DNA]</scope>
    <source>
        <strain evidence="1 2">RP-4-7</strain>
    </source>
</reference>
<dbReference type="Proteomes" id="UP000544134">
    <property type="component" value="Unassembled WGS sequence"/>
</dbReference>